<proteinExistence type="predicted"/>
<name>F9WK33_TRYCI</name>
<dbReference type="AlphaFoldDB" id="F9WK33"/>
<reference evidence="2 3" key="2">
    <citation type="journal article" date="2012" name="Proc. Natl. Acad. Sci. U.S.A.">
        <title>Antigenic diversity is generated by distinct evolutionary mechanisms in African trypanosome species.</title>
        <authorList>
            <person name="Jackson A.P."/>
            <person name="Berry A."/>
            <person name="Aslett M."/>
            <person name="Allison H.C."/>
            <person name="Burton P."/>
            <person name="Vavrova-Anderson J."/>
            <person name="Brown R."/>
            <person name="Browne H."/>
            <person name="Corton N."/>
            <person name="Hauser H."/>
            <person name="Gamble J."/>
            <person name="Gilderthorp R."/>
            <person name="Marcello L."/>
            <person name="McQuillan J."/>
            <person name="Otto T.D."/>
            <person name="Quail M.A."/>
            <person name="Sanders M.J."/>
            <person name="van Tonder A."/>
            <person name="Ginger M.L."/>
            <person name="Field M.C."/>
            <person name="Barry J.D."/>
            <person name="Hertz-Fowler C."/>
            <person name="Berriman M."/>
        </authorList>
    </citation>
    <scope>NUCLEOTIDE SEQUENCE [LARGE SCALE GENOMIC DNA]</scope>
    <source>
        <strain evidence="2 3">IL3000</strain>
    </source>
</reference>
<dbReference type="OMA" id="REPHWSV"/>
<feature type="region of interest" description="Disordered" evidence="1">
    <location>
        <begin position="367"/>
        <end position="464"/>
    </location>
</feature>
<dbReference type="EMBL" id="CAEQ01002806">
    <property type="protein sequence ID" value="CCD17694.1"/>
    <property type="molecule type" value="Genomic_DNA"/>
</dbReference>
<sequence>MESSECRQPHRDVMNGSLIMEATDSSNVIQEYVVTFIFLKDTTVADVLRDVNDKFQAVGLRLVIPLDECCFEVRGNAHSGAAASRGQSSIDRGCVRPIGTNEMGSSLIHGSERIYDSPVVRQLYCGNSSHDREQRVDFVVVRRNGSTVSARSVTSHHQVADVPPPRTISSLANNASLSQRLLQRKPLLGLPKEALKYIDPSSLSIDAARVDGVAIDDEQTSPDALSRVRKMVENEKKLVVAFGQDLHDKRHRSARGKHWSLLMKRQPSMEAFFKAVEDEKSAYENLTMEIERFTSRELADKEVERGALESTALYLRQCILEKKKRVEMQNAARSEIERLEKVLGDRRATKGRGQDNISVDTHDDYRQHLKESPSSTGNSSCSSSLGKKRAPNMPSSSRTEKASSPTRSNRSVYSMSTAPSCMFRSCRSPSVQDTYNRRVESDATSSSRSFKMYERAALSEARYQ</sequence>
<accession>F9WK33</accession>
<dbReference type="VEuPathDB" id="TriTrypDB:TcIL3000_0_24800"/>
<feature type="compositionally biased region" description="Polar residues" evidence="1">
    <location>
        <begin position="393"/>
        <end position="419"/>
    </location>
</feature>
<organism evidence="2 3">
    <name type="scientific">Trypanosoma congolense (strain IL3000)</name>
    <dbReference type="NCBI Taxonomy" id="1068625"/>
    <lineage>
        <taxon>Eukaryota</taxon>
        <taxon>Discoba</taxon>
        <taxon>Euglenozoa</taxon>
        <taxon>Kinetoplastea</taxon>
        <taxon>Metakinetoplastina</taxon>
        <taxon>Trypanosomatida</taxon>
        <taxon>Trypanosomatidae</taxon>
        <taxon>Trypanosoma</taxon>
        <taxon>Nannomonas</taxon>
    </lineage>
</organism>
<evidence type="ECO:0000256" key="1">
    <source>
        <dbReference type="SAM" id="MobiDB-lite"/>
    </source>
</evidence>
<feature type="compositionally biased region" description="Low complexity" evidence="1">
    <location>
        <begin position="372"/>
        <end position="384"/>
    </location>
</feature>
<keyword evidence="3" id="KW-1185">Reference proteome</keyword>
<comment type="caution">
    <text evidence="2">The sequence shown here is derived from an EMBL/GenBank/DDBJ whole genome shotgun (WGS) entry which is preliminary data.</text>
</comment>
<dbReference type="Proteomes" id="UP000000702">
    <property type="component" value="Unassembled WGS sequence"/>
</dbReference>
<reference evidence="3" key="1">
    <citation type="submission" date="2011-07" db="EMBL/GenBank/DDBJ databases">
        <title>Divergent evolution of antigenic variation in African trypanosomes.</title>
        <authorList>
            <person name="Jackson A.P."/>
            <person name="Berry A."/>
            <person name="Allison H.C."/>
            <person name="Burton P."/>
            <person name="Anderson J."/>
            <person name="Aslett M."/>
            <person name="Brown R."/>
            <person name="Corton N."/>
            <person name="Harris D."/>
            <person name="Hauser H."/>
            <person name="Gamble J."/>
            <person name="Gilderthorp R."/>
            <person name="McQuillan J."/>
            <person name="Quail M.A."/>
            <person name="Sanders M."/>
            <person name="Van Tonder A."/>
            <person name="Ginger M.L."/>
            <person name="Donelson J.E."/>
            <person name="Field M.C."/>
            <person name="Barry J.D."/>
            <person name="Berriman M."/>
            <person name="Hertz-Fowler C."/>
        </authorList>
    </citation>
    <scope>NUCLEOTIDE SEQUENCE [LARGE SCALE GENOMIC DNA]</scope>
    <source>
        <strain evidence="3">IL3000</strain>
    </source>
</reference>
<evidence type="ECO:0000313" key="3">
    <source>
        <dbReference type="Proteomes" id="UP000000702"/>
    </source>
</evidence>
<protein>
    <submittedName>
        <fullName evidence="2">WGS project CAEQ00000000 data, annotated contig 983</fullName>
    </submittedName>
</protein>
<gene>
    <name evidence="2" type="ORF">TCIL3000_0_24800</name>
</gene>
<evidence type="ECO:0000313" key="2">
    <source>
        <dbReference type="EMBL" id="CCD17694.1"/>
    </source>
</evidence>